<evidence type="ECO:0000313" key="2">
    <source>
        <dbReference type="EMBL" id="GEU47429.1"/>
    </source>
</evidence>
<gene>
    <name evidence="2" type="ORF">Tci_019407</name>
</gene>
<dbReference type="AlphaFoldDB" id="A0A6L2KEU3"/>
<name>A0A6L2KEU3_TANCI</name>
<evidence type="ECO:0000256" key="1">
    <source>
        <dbReference type="SAM" id="MobiDB-lite"/>
    </source>
</evidence>
<organism evidence="2">
    <name type="scientific">Tanacetum cinerariifolium</name>
    <name type="common">Dalmatian daisy</name>
    <name type="synonym">Chrysanthemum cinerariifolium</name>
    <dbReference type="NCBI Taxonomy" id="118510"/>
    <lineage>
        <taxon>Eukaryota</taxon>
        <taxon>Viridiplantae</taxon>
        <taxon>Streptophyta</taxon>
        <taxon>Embryophyta</taxon>
        <taxon>Tracheophyta</taxon>
        <taxon>Spermatophyta</taxon>
        <taxon>Magnoliopsida</taxon>
        <taxon>eudicotyledons</taxon>
        <taxon>Gunneridae</taxon>
        <taxon>Pentapetalae</taxon>
        <taxon>asterids</taxon>
        <taxon>campanulids</taxon>
        <taxon>Asterales</taxon>
        <taxon>Asteraceae</taxon>
        <taxon>Asteroideae</taxon>
        <taxon>Anthemideae</taxon>
        <taxon>Anthemidinae</taxon>
        <taxon>Tanacetum</taxon>
    </lineage>
</organism>
<dbReference type="EMBL" id="BKCJ010002270">
    <property type="protein sequence ID" value="GEU47429.1"/>
    <property type="molecule type" value="Genomic_DNA"/>
</dbReference>
<keyword evidence="2" id="KW-0418">Kinase</keyword>
<comment type="caution">
    <text evidence="2">The sequence shown here is derived from an EMBL/GenBank/DDBJ whole genome shotgun (WGS) entry which is preliminary data.</text>
</comment>
<dbReference type="PANTHER" id="PTHR47481:SF41">
    <property type="entry name" value="COPIA-LIKE POLYPROTEIN_RETROTRANSPOSON"/>
    <property type="match status" value="1"/>
</dbReference>
<accession>A0A6L2KEU3</accession>
<dbReference type="GO" id="GO:0016301">
    <property type="term" value="F:kinase activity"/>
    <property type="evidence" value="ECO:0007669"/>
    <property type="project" value="UniProtKB-KW"/>
</dbReference>
<protein>
    <submittedName>
        <fullName evidence="2">Hybrid signal transduction histidine kinase M</fullName>
    </submittedName>
</protein>
<reference evidence="2" key="1">
    <citation type="journal article" date="2019" name="Sci. Rep.">
        <title>Draft genome of Tanacetum cinerariifolium, the natural source of mosquito coil.</title>
        <authorList>
            <person name="Yamashiro T."/>
            <person name="Shiraishi A."/>
            <person name="Satake H."/>
            <person name="Nakayama K."/>
        </authorList>
    </citation>
    <scope>NUCLEOTIDE SEQUENCE</scope>
</reference>
<dbReference type="PANTHER" id="PTHR47481">
    <property type="match status" value="1"/>
</dbReference>
<sequence>MPLVAPALTLIEKLYTVHNITNLVPVKLDLDELNYSSWRYFFMIHCNNFNVSKHIEPKTDDASTSTPPTEEWLTVDSIIKSSIILTLSHSRQKWFIKINPTTARDAWERVEKLFQDNKRTRTVTLKGELRMLHMGDQSTDEYFSKINSLVTLLSDLRSDVSKDDVVTYAINGLSDKYGSLAQIIAHKDPFPDLATMLSMVSTEEMRLRSKSPIQQTNMNASAPQVLFAASNIPRGGDNLNTRNRNNRKPNTSIEEPADLNWNMDTGASSHLNSSTSNLSTIFNSCMYPSVLVGDEKSIHVTNTGHSTLRVSVTRDTSRMFLSQQKYATKVLERAGMLTCNLCRTPVDTDSKLSDDGDLVSDPTLYRSLVGAW</sequence>
<dbReference type="Pfam" id="PF14223">
    <property type="entry name" value="Retrotran_gag_2"/>
    <property type="match status" value="1"/>
</dbReference>
<feature type="region of interest" description="Disordered" evidence="1">
    <location>
        <begin position="231"/>
        <end position="259"/>
    </location>
</feature>
<keyword evidence="2" id="KW-0808">Transferase</keyword>
<proteinExistence type="predicted"/>